<dbReference type="AlphaFoldDB" id="A0A7K1SUK5"/>
<protein>
    <submittedName>
        <fullName evidence="2">Oligosaccharide repeat unit polymerase</fullName>
    </submittedName>
</protein>
<organism evidence="2 3">
    <name type="scientific">Mucilaginibacter arboris</name>
    <dbReference type="NCBI Taxonomy" id="2682090"/>
    <lineage>
        <taxon>Bacteria</taxon>
        <taxon>Pseudomonadati</taxon>
        <taxon>Bacteroidota</taxon>
        <taxon>Sphingobacteriia</taxon>
        <taxon>Sphingobacteriales</taxon>
        <taxon>Sphingobacteriaceae</taxon>
        <taxon>Mucilaginibacter</taxon>
    </lineage>
</organism>
<evidence type="ECO:0000313" key="3">
    <source>
        <dbReference type="Proteomes" id="UP000462014"/>
    </source>
</evidence>
<feature type="transmembrane region" description="Helical" evidence="1">
    <location>
        <begin position="72"/>
        <end position="94"/>
    </location>
</feature>
<evidence type="ECO:0000256" key="1">
    <source>
        <dbReference type="SAM" id="Phobius"/>
    </source>
</evidence>
<evidence type="ECO:0000313" key="2">
    <source>
        <dbReference type="EMBL" id="MVN21005.1"/>
    </source>
</evidence>
<keyword evidence="1" id="KW-0472">Membrane</keyword>
<gene>
    <name evidence="2" type="ORF">GO621_05570</name>
</gene>
<feature type="transmembrane region" description="Helical" evidence="1">
    <location>
        <begin position="12"/>
        <end position="28"/>
    </location>
</feature>
<feature type="transmembrane region" description="Helical" evidence="1">
    <location>
        <begin position="315"/>
        <end position="333"/>
    </location>
</feature>
<reference evidence="2 3" key="1">
    <citation type="submission" date="2019-12" db="EMBL/GenBank/DDBJ databases">
        <title>Mucilaginibacter sp. HMF7410 genome sequencing and assembly.</title>
        <authorList>
            <person name="Kang H."/>
            <person name="Cha I."/>
            <person name="Kim H."/>
            <person name="Joh K."/>
        </authorList>
    </citation>
    <scope>NUCLEOTIDE SEQUENCE [LARGE SCALE GENOMIC DNA]</scope>
    <source>
        <strain evidence="2 3">HMF7410</strain>
    </source>
</reference>
<dbReference type="NCBIfam" id="TIGR04370">
    <property type="entry name" value="glyco_rpt_poly"/>
    <property type="match status" value="1"/>
</dbReference>
<comment type="caution">
    <text evidence="2">The sequence shown here is derived from an EMBL/GenBank/DDBJ whole genome shotgun (WGS) entry which is preliminary data.</text>
</comment>
<keyword evidence="1" id="KW-1133">Transmembrane helix</keyword>
<name>A0A7K1SUK5_9SPHI</name>
<accession>A0A7K1SUK5</accession>
<feature type="transmembrane region" description="Helical" evidence="1">
    <location>
        <begin position="146"/>
        <end position="177"/>
    </location>
</feature>
<dbReference type="EMBL" id="WPIK01000004">
    <property type="protein sequence ID" value="MVN21005.1"/>
    <property type="molecule type" value="Genomic_DNA"/>
</dbReference>
<dbReference type="RefSeq" id="WP_157564983.1">
    <property type="nucleotide sequence ID" value="NZ_WPIK01000004.1"/>
</dbReference>
<feature type="transmembrane region" description="Helical" evidence="1">
    <location>
        <begin position="183"/>
        <end position="205"/>
    </location>
</feature>
<feature type="transmembrane region" description="Helical" evidence="1">
    <location>
        <begin position="40"/>
        <end position="60"/>
    </location>
</feature>
<dbReference type="Proteomes" id="UP000462014">
    <property type="component" value="Unassembled WGS sequence"/>
</dbReference>
<proteinExistence type="predicted"/>
<keyword evidence="1" id="KW-0812">Transmembrane</keyword>
<sequence>MIKKILFNPNFIYIFSFIVPFVFYSFQWSTLYPRLGMGLLLFYIFTFLICGILGLVINLIKPFKYTKIKESRTNAIIISIIFALYTFEACYSRNIPLIKLLKGTYEYTTEDSFGIPVIHTFLVSFNTFYTIYLFHQYISLKKGKLFLFFLISIVPFLLLVYRSSILNILLGTLIVYLLGKREISVMLIFKTIIGVIVVLFMFGYLGNLRSGEGDPTYIPRSSGATEEFLSSSIPKEFYWSYLYVASPVANLQNNINYVRKPEGSYSNLILNEFLPGFFTKFFIKQDQKEFNQINPFLNVGTMYVYSFSYLRWKGIIFLFLYFIAIVNLYYFLIQKSDTYKVTGLAILFNIIILANFHNTISYSAASIQLIYPVAFSMIKHQLNKKNNYNKEESIE</sequence>
<feature type="transmembrane region" description="Helical" evidence="1">
    <location>
        <begin position="114"/>
        <end position="134"/>
    </location>
</feature>
<keyword evidence="3" id="KW-1185">Reference proteome</keyword>
<feature type="transmembrane region" description="Helical" evidence="1">
    <location>
        <begin position="339"/>
        <end position="356"/>
    </location>
</feature>